<feature type="compositionally biased region" description="Polar residues" evidence="1">
    <location>
        <begin position="289"/>
        <end position="315"/>
    </location>
</feature>
<dbReference type="HOGENOM" id="CLU_498902_0_0_1"/>
<feature type="region of interest" description="Disordered" evidence="1">
    <location>
        <begin position="1"/>
        <end position="181"/>
    </location>
</feature>
<feature type="compositionally biased region" description="Acidic residues" evidence="1">
    <location>
        <begin position="278"/>
        <end position="288"/>
    </location>
</feature>
<feature type="compositionally biased region" description="Basic and acidic residues" evidence="1">
    <location>
        <begin position="17"/>
        <end position="31"/>
    </location>
</feature>
<gene>
    <name evidence="2" type="ORF">M408DRAFT_116414</name>
</gene>
<name>A0A0C2XKU8_SERVB</name>
<feature type="compositionally biased region" description="Polar residues" evidence="1">
    <location>
        <begin position="104"/>
        <end position="113"/>
    </location>
</feature>
<evidence type="ECO:0000313" key="3">
    <source>
        <dbReference type="Proteomes" id="UP000054097"/>
    </source>
</evidence>
<organism evidence="2 3">
    <name type="scientific">Serendipita vermifera MAFF 305830</name>
    <dbReference type="NCBI Taxonomy" id="933852"/>
    <lineage>
        <taxon>Eukaryota</taxon>
        <taxon>Fungi</taxon>
        <taxon>Dikarya</taxon>
        <taxon>Basidiomycota</taxon>
        <taxon>Agaricomycotina</taxon>
        <taxon>Agaricomycetes</taxon>
        <taxon>Sebacinales</taxon>
        <taxon>Serendipitaceae</taxon>
        <taxon>Serendipita</taxon>
    </lineage>
</organism>
<feature type="compositionally biased region" description="Basic and acidic residues" evidence="1">
    <location>
        <begin position="330"/>
        <end position="359"/>
    </location>
</feature>
<feature type="compositionally biased region" description="Acidic residues" evidence="1">
    <location>
        <begin position="442"/>
        <end position="451"/>
    </location>
</feature>
<feature type="compositionally biased region" description="Low complexity" evidence="1">
    <location>
        <begin position="237"/>
        <end position="256"/>
    </location>
</feature>
<dbReference type="Proteomes" id="UP000054097">
    <property type="component" value="Unassembled WGS sequence"/>
</dbReference>
<dbReference type="OrthoDB" id="3270510at2759"/>
<protein>
    <submittedName>
        <fullName evidence="2">Uncharacterized protein</fullName>
    </submittedName>
</protein>
<evidence type="ECO:0000256" key="1">
    <source>
        <dbReference type="SAM" id="MobiDB-lite"/>
    </source>
</evidence>
<feature type="compositionally biased region" description="Basic and acidic residues" evidence="1">
    <location>
        <begin position="64"/>
        <end position="80"/>
    </location>
</feature>
<evidence type="ECO:0000313" key="2">
    <source>
        <dbReference type="EMBL" id="KIM29622.1"/>
    </source>
</evidence>
<sequence>MLVSWWYSADEESPTETQKDTSEVKGKEAPRTTKPPLPLPKVSDSTKATPPTEDASAATLAAIEAHRKEQEQQAQDEAKLQEIQAQSARDRAAHLRRVAGPQPGNGTSRTLATAMQDAPASAFSSDLPASAINLSKGPVSSSRDPIRKQPSFSRPDVASSVRNTRPREAETNPPSSIYPRAALAMPVPVRIQRPQPKPAVHANVSAAITRPSNPPPQMPSVVVPMSSQTLPRPPRTRAPAHLSQTTSGRSSDTLTSGGSGSTLPVSEFGMGGHRRESADDEDTADGESQESSSASTKNQRWNDFMTSLKQPQQAATLPRSAGGAQTNGNARRDAVSTTRGHEERVERIAGMKREVDEKLQQIAAHSGKKYPTQPQDSARSRAVPSRATNGGEVQPSVIGSRTRNTQRMQVDDYDEFAARSAPNGDGKKRSRKVSGRLAAESSSEEESSSNEEEAKRSPKKRKKDLERDDEMDIDSATMVTESVDSRSSRPSRVVNVRVKDKMVPVVPAVTRPGTARPVRSVTKKPSEPAIVPSVSTRSRGRREPTS</sequence>
<feature type="region of interest" description="Disordered" evidence="1">
    <location>
        <begin position="207"/>
        <end position="494"/>
    </location>
</feature>
<reference evidence="2 3" key="1">
    <citation type="submission" date="2014-04" db="EMBL/GenBank/DDBJ databases">
        <authorList>
            <consortium name="DOE Joint Genome Institute"/>
            <person name="Kuo A."/>
            <person name="Zuccaro A."/>
            <person name="Kohler A."/>
            <person name="Nagy L.G."/>
            <person name="Floudas D."/>
            <person name="Copeland A."/>
            <person name="Barry K.W."/>
            <person name="Cichocki N."/>
            <person name="Veneault-Fourrey C."/>
            <person name="LaButti K."/>
            <person name="Lindquist E.A."/>
            <person name="Lipzen A."/>
            <person name="Lundell T."/>
            <person name="Morin E."/>
            <person name="Murat C."/>
            <person name="Sun H."/>
            <person name="Tunlid A."/>
            <person name="Henrissat B."/>
            <person name="Grigoriev I.V."/>
            <person name="Hibbett D.S."/>
            <person name="Martin F."/>
            <person name="Nordberg H.P."/>
            <person name="Cantor M.N."/>
            <person name="Hua S.X."/>
        </authorList>
    </citation>
    <scope>NUCLEOTIDE SEQUENCE [LARGE SCALE GENOMIC DNA]</scope>
    <source>
        <strain evidence="2 3">MAFF 305830</strain>
    </source>
</reference>
<reference evidence="3" key="2">
    <citation type="submission" date="2015-01" db="EMBL/GenBank/DDBJ databases">
        <title>Evolutionary Origins and Diversification of the Mycorrhizal Mutualists.</title>
        <authorList>
            <consortium name="DOE Joint Genome Institute"/>
            <consortium name="Mycorrhizal Genomics Consortium"/>
            <person name="Kohler A."/>
            <person name="Kuo A."/>
            <person name="Nagy L.G."/>
            <person name="Floudas D."/>
            <person name="Copeland A."/>
            <person name="Barry K.W."/>
            <person name="Cichocki N."/>
            <person name="Veneault-Fourrey C."/>
            <person name="LaButti K."/>
            <person name="Lindquist E.A."/>
            <person name="Lipzen A."/>
            <person name="Lundell T."/>
            <person name="Morin E."/>
            <person name="Murat C."/>
            <person name="Riley R."/>
            <person name="Ohm R."/>
            <person name="Sun H."/>
            <person name="Tunlid A."/>
            <person name="Henrissat B."/>
            <person name="Grigoriev I.V."/>
            <person name="Hibbett D.S."/>
            <person name="Martin F."/>
        </authorList>
    </citation>
    <scope>NUCLEOTIDE SEQUENCE [LARGE SCALE GENOMIC DNA]</scope>
    <source>
        <strain evidence="3">MAFF 305830</strain>
    </source>
</reference>
<feature type="compositionally biased region" description="Low complexity" evidence="1">
    <location>
        <begin position="219"/>
        <end position="228"/>
    </location>
</feature>
<keyword evidence="3" id="KW-1185">Reference proteome</keyword>
<dbReference type="EMBL" id="KN824288">
    <property type="protein sequence ID" value="KIM29622.1"/>
    <property type="molecule type" value="Genomic_DNA"/>
</dbReference>
<dbReference type="AlphaFoldDB" id="A0A0C2XKU8"/>
<feature type="compositionally biased region" description="Polar residues" evidence="1">
    <location>
        <begin position="397"/>
        <end position="408"/>
    </location>
</feature>
<accession>A0A0C2XKU8</accession>
<proteinExistence type="predicted"/>
<feature type="region of interest" description="Disordered" evidence="1">
    <location>
        <begin position="508"/>
        <end position="546"/>
    </location>
</feature>